<accession>A0A1T4W1D4</accession>
<dbReference type="InterPro" id="IPR029479">
    <property type="entry name" value="Nitroreductase"/>
</dbReference>
<dbReference type="STRING" id="83771.SAMN02910357_00481"/>
<dbReference type="Gene3D" id="3.40.109.10">
    <property type="entry name" value="NADH Oxidase"/>
    <property type="match status" value="1"/>
</dbReference>
<sequence>MESVLNCIKTRRSVRKYKDQAVPKELLKQIVEAGLYAASGKGKQAPVIITITNRDLITEITQVNAEIMGSPNTDTFYGAPVVILVAGSLKANDKTAFADGTLALGNMMIAAHALGLGSCWINRAKEGLSYDVYKDIFHSLGLNAEDFVGVGHLALGYPEGDLPVAAPRLPMREFYID</sequence>
<comment type="similarity">
    <text evidence="1">Belongs to the nitroreductase family.</text>
</comment>
<dbReference type="PANTHER" id="PTHR43673:SF10">
    <property type="entry name" value="NADH DEHYDROGENASE_NAD(P)H NITROREDUCTASE XCC3605-RELATED"/>
    <property type="match status" value="1"/>
</dbReference>
<dbReference type="Pfam" id="PF00881">
    <property type="entry name" value="Nitroreductase"/>
    <property type="match status" value="1"/>
</dbReference>
<dbReference type="AlphaFoldDB" id="A0A1T4W1D4"/>
<keyword evidence="2" id="KW-0560">Oxidoreductase</keyword>
<dbReference type="CDD" id="cd02136">
    <property type="entry name" value="PnbA_NfnB-like"/>
    <property type="match status" value="1"/>
</dbReference>
<keyword evidence="5" id="KW-1185">Reference proteome</keyword>
<protein>
    <submittedName>
        <fullName evidence="4">Nitroreductase</fullName>
    </submittedName>
</protein>
<evidence type="ECO:0000256" key="2">
    <source>
        <dbReference type="ARBA" id="ARBA00023002"/>
    </source>
</evidence>
<dbReference type="InterPro" id="IPR000415">
    <property type="entry name" value="Nitroreductase-like"/>
</dbReference>
<dbReference type="SUPFAM" id="SSF55469">
    <property type="entry name" value="FMN-dependent nitroreductase-like"/>
    <property type="match status" value="1"/>
</dbReference>
<evidence type="ECO:0000313" key="4">
    <source>
        <dbReference type="EMBL" id="SKA70858.1"/>
    </source>
</evidence>
<name>A0A1T4W1D4_9GAMM</name>
<evidence type="ECO:0000256" key="1">
    <source>
        <dbReference type="ARBA" id="ARBA00007118"/>
    </source>
</evidence>
<organism evidence="4 5">
    <name type="scientific">Succinivibrio dextrinosolvens DSM 3072</name>
    <dbReference type="NCBI Taxonomy" id="1123324"/>
    <lineage>
        <taxon>Bacteria</taxon>
        <taxon>Pseudomonadati</taxon>
        <taxon>Pseudomonadota</taxon>
        <taxon>Gammaproteobacteria</taxon>
        <taxon>Aeromonadales</taxon>
        <taxon>Succinivibrionaceae</taxon>
        <taxon>Succinivibrio</taxon>
    </lineage>
</organism>
<proteinExistence type="inferred from homology"/>
<gene>
    <name evidence="4" type="ORF">SAMN02745213_02372</name>
</gene>
<reference evidence="5" key="1">
    <citation type="submission" date="2017-02" db="EMBL/GenBank/DDBJ databases">
        <authorList>
            <person name="Varghese N."/>
            <person name="Submissions S."/>
        </authorList>
    </citation>
    <scope>NUCLEOTIDE SEQUENCE [LARGE SCALE GENOMIC DNA]</scope>
    <source>
        <strain evidence="5">DSM 3072</strain>
    </source>
</reference>
<feature type="domain" description="Nitroreductase" evidence="3">
    <location>
        <begin position="8"/>
        <end position="157"/>
    </location>
</feature>
<evidence type="ECO:0000259" key="3">
    <source>
        <dbReference type="Pfam" id="PF00881"/>
    </source>
</evidence>
<dbReference type="Proteomes" id="UP000242432">
    <property type="component" value="Unassembled WGS sequence"/>
</dbReference>
<dbReference type="RefSeq" id="WP_078929628.1">
    <property type="nucleotide sequence ID" value="NZ_FUXX01000082.1"/>
</dbReference>
<dbReference type="EMBL" id="FUXX01000082">
    <property type="protein sequence ID" value="SKA70858.1"/>
    <property type="molecule type" value="Genomic_DNA"/>
</dbReference>
<dbReference type="PANTHER" id="PTHR43673">
    <property type="entry name" value="NAD(P)H NITROREDUCTASE YDGI-RELATED"/>
    <property type="match status" value="1"/>
</dbReference>
<evidence type="ECO:0000313" key="5">
    <source>
        <dbReference type="Proteomes" id="UP000242432"/>
    </source>
</evidence>
<dbReference type="GO" id="GO:0016491">
    <property type="term" value="F:oxidoreductase activity"/>
    <property type="evidence" value="ECO:0007669"/>
    <property type="project" value="UniProtKB-KW"/>
</dbReference>